<feature type="compositionally biased region" description="Low complexity" evidence="1">
    <location>
        <begin position="647"/>
        <end position="659"/>
    </location>
</feature>
<feature type="region of interest" description="Disordered" evidence="1">
    <location>
        <begin position="340"/>
        <end position="422"/>
    </location>
</feature>
<feature type="compositionally biased region" description="Polar residues" evidence="1">
    <location>
        <begin position="21"/>
        <end position="37"/>
    </location>
</feature>
<feature type="compositionally biased region" description="Polar residues" evidence="1">
    <location>
        <begin position="1244"/>
        <end position="1257"/>
    </location>
</feature>
<feature type="region of interest" description="Disordered" evidence="1">
    <location>
        <begin position="14"/>
        <end position="37"/>
    </location>
</feature>
<feature type="compositionally biased region" description="Polar residues" evidence="1">
    <location>
        <begin position="1281"/>
        <end position="1300"/>
    </location>
</feature>
<dbReference type="EMBL" id="JALLPB020000256">
    <property type="protein sequence ID" value="KAL3811501.1"/>
    <property type="molecule type" value="Genomic_DNA"/>
</dbReference>
<feature type="compositionally biased region" description="Polar residues" evidence="1">
    <location>
        <begin position="1264"/>
        <end position="1274"/>
    </location>
</feature>
<protein>
    <submittedName>
        <fullName evidence="2">Uncharacterized protein</fullName>
    </submittedName>
</protein>
<feature type="compositionally biased region" description="Acidic residues" evidence="1">
    <location>
        <begin position="347"/>
        <end position="363"/>
    </location>
</feature>
<keyword evidence="3" id="KW-1185">Reference proteome</keyword>
<reference evidence="2 3" key="1">
    <citation type="submission" date="2024-10" db="EMBL/GenBank/DDBJ databases">
        <title>Updated reference genomes for cyclostephanoid diatoms.</title>
        <authorList>
            <person name="Roberts W.R."/>
            <person name="Alverson A.J."/>
        </authorList>
    </citation>
    <scope>NUCLEOTIDE SEQUENCE [LARGE SCALE GENOMIC DNA]</scope>
    <source>
        <strain evidence="2 3">AJA228-03</strain>
    </source>
</reference>
<feature type="region of interest" description="Disordered" evidence="1">
    <location>
        <begin position="647"/>
        <end position="684"/>
    </location>
</feature>
<gene>
    <name evidence="2" type="ORF">ACHAXA_000405</name>
</gene>
<proteinExistence type="predicted"/>
<feature type="region of interest" description="Disordered" evidence="1">
    <location>
        <begin position="1233"/>
        <end position="1300"/>
    </location>
</feature>
<name>A0ABD3RIA3_9STRA</name>
<organism evidence="2 3">
    <name type="scientific">Cyclostephanos tholiformis</name>
    <dbReference type="NCBI Taxonomy" id="382380"/>
    <lineage>
        <taxon>Eukaryota</taxon>
        <taxon>Sar</taxon>
        <taxon>Stramenopiles</taxon>
        <taxon>Ochrophyta</taxon>
        <taxon>Bacillariophyta</taxon>
        <taxon>Coscinodiscophyceae</taxon>
        <taxon>Thalassiosirophycidae</taxon>
        <taxon>Stephanodiscales</taxon>
        <taxon>Stephanodiscaceae</taxon>
        <taxon>Cyclostephanos</taxon>
    </lineage>
</organism>
<feature type="compositionally biased region" description="Basic and acidic residues" evidence="1">
    <location>
        <begin position="370"/>
        <end position="379"/>
    </location>
</feature>
<evidence type="ECO:0000313" key="3">
    <source>
        <dbReference type="Proteomes" id="UP001530377"/>
    </source>
</evidence>
<evidence type="ECO:0000256" key="1">
    <source>
        <dbReference type="SAM" id="MobiDB-lite"/>
    </source>
</evidence>
<feature type="region of interest" description="Disordered" evidence="1">
    <location>
        <begin position="568"/>
        <end position="588"/>
    </location>
</feature>
<evidence type="ECO:0000313" key="2">
    <source>
        <dbReference type="EMBL" id="KAL3811501.1"/>
    </source>
</evidence>
<comment type="caution">
    <text evidence="2">The sequence shown here is derived from an EMBL/GenBank/DDBJ whole genome shotgun (WGS) entry which is preliminary data.</text>
</comment>
<sequence>MVDGGMDLFSSCLEPGGAITSPHQGKTRNTPTKGERNSTMSLDLKAVADFFSLENAERFLNCVTLPVDPRSPNTRAMGLTFTFSNVREEGGDVVAESRQDSSPSGKLLVSGREAAELSFMAEREAVMNGVRMKDEEVGDSLFQHWQRGWGSNALASTPKVSNYFHFPSSTLSPQAVDDSVTSPDNLHAKGTDTDDFFTGMTTLDVPGGLWSLGSNDVSDGNQTSLSASVSNYCNIDERVTYEGIEAEEEEEEEEKGEDDLVMMMRSPTNQNIPDSRNESRGCNVIDEGTKDDLFWKMRMRLKDINNADHSAYNFAQDNPIFVAQMAVTQANYNCNYWPEESQRNEEQSIEEEQSTEEGEDEFQEGVSNESDSHDSKADTLTKYSPELTDEEEDRVAMKSSSSSKSEAVAFQYEENRDEDEYSSYIPNSNEVAYYPLPPTDVEQKEKVIILPPSEPKKYSNEDEANRHFDEIFSSFELSLNRHVTSDNNESFHVGDIMERQMERQCSSNHHNRTKLPPLLAAAAQKMKTQGTRKNTRQVEQNDARRVIHSSTCPSTFLEGTVMGRKLNHRFTPPSSPATSDTSKHVTSSIRNVSESIISHADNFEEANHRPTLPSVPVISNNGEVSSKSLIDLATNTIFEANAIKKWSTPPSSCDPSDSSNHLASSSQFAPADTTKLMARSDGNGGERLIDRVKKTIFQANNVLESVEYDTHTEMNTRDVPCETIDCNVDEINFDESCLQTRQLQDRSLQQCIAKVREVGMMQGTAIDEDCPDDEKMVMRDFKQNGSKDAGYDGTLDKLLDNCHRDLFDNGEGGTSFDSTVNWDGLNYSMSDSVSVSINNQALDLHSPTFKTSNSRSVSHTMTKIYKNTDCSASLLNASRPPLSPPRQSDRNRLEDDQLDEIAFDNNAYSDHQNQKQDQNENKSSTNKLFPITHNVVMSSISPRQSDQNYLEDEQLEEIANAYVDLQKEKQDHNEITSRTNEVHLMTSNGMTSFLHKEKHVNPLSPKHGNDAWSSIEEIKRCHDEEIRNIQMIANDIIIASSSPVVVKENIAPLSPRNSNGTTSHLKQVTKFVKKHDDQDGHREQSTPMTPRSFDAKMQIEVQSRIDAMKEQHKINMEKMRGALEDIKDDSTKYEEGHCGNEHAGNTSTGVKDDDAHIAICVGTWKWNVKKFDKAKERYSSWKTSINSSAAHPGEHDTRRHFKFDDAIMEKESLSPRVKQLMLKNEELEGEMRKIRLLSPKKSTHSPTSLGTNDSLESSPPHLHTPSSARYTTPRPSHHLYTPSSARCTTPNSSKGPQYQSPHFQTLRTILSDESELTPLPPLLPPSPPMAMAITEHLLEESF</sequence>
<dbReference type="Proteomes" id="UP001530377">
    <property type="component" value="Unassembled WGS sequence"/>
</dbReference>
<accession>A0ABD3RIA3</accession>